<comment type="caution">
    <text evidence="1">The sequence shown here is derived from an EMBL/GenBank/DDBJ whole genome shotgun (WGS) entry which is preliminary data.</text>
</comment>
<dbReference type="Proteomes" id="UP001396334">
    <property type="component" value="Unassembled WGS sequence"/>
</dbReference>
<sequence>MTVMLVDWIMKKNFGSRTDTVFCDVFDGHGPYSHLIAKRVRDHLLLKLSAYWDVNISSEDALDLNAAGTLNSEDMDLLSVDEESRAS</sequence>
<proteinExistence type="predicted"/>
<keyword evidence="2" id="KW-1185">Reference proteome</keyword>
<name>A0ABR2PZ08_9ROSI</name>
<gene>
    <name evidence="1" type="ORF">V6N11_007897</name>
</gene>
<evidence type="ECO:0008006" key="3">
    <source>
        <dbReference type="Google" id="ProtNLM"/>
    </source>
</evidence>
<reference evidence="1 2" key="1">
    <citation type="journal article" date="2024" name="G3 (Bethesda)">
        <title>Genome assembly of Hibiscus sabdariffa L. provides insights into metabolisms of medicinal natural products.</title>
        <authorList>
            <person name="Kim T."/>
        </authorList>
    </citation>
    <scope>NUCLEOTIDE SEQUENCE [LARGE SCALE GENOMIC DNA]</scope>
    <source>
        <strain evidence="1">TK-2024</strain>
        <tissue evidence="1">Old leaves</tissue>
    </source>
</reference>
<evidence type="ECO:0000313" key="1">
    <source>
        <dbReference type="EMBL" id="KAK8993671.1"/>
    </source>
</evidence>
<organism evidence="1 2">
    <name type="scientific">Hibiscus sabdariffa</name>
    <name type="common">roselle</name>
    <dbReference type="NCBI Taxonomy" id="183260"/>
    <lineage>
        <taxon>Eukaryota</taxon>
        <taxon>Viridiplantae</taxon>
        <taxon>Streptophyta</taxon>
        <taxon>Embryophyta</taxon>
        <taxon>Tracheophyta</taxon>
        <taxon>Spermatophyta</taxon>
        <taxon>Magnoliopsida</taxon>
        <taxon>eudicotyledons</taxon>
        <taxon>Gunneridae</taxon>
        <taxon>Pentapetalae</taxon>
        <taxon>rosids</taxon>
        <taxon>malvids</taxon>
        <taxon>Malvales</taxon>
        <taxon>Malvaceae</taxon>
        <taxon>Malvoideae</taxon>
        <taxon>Hibiscus</taxon>
    </lineage>
</organism>
<dbReference type="EMBL" id="JBBPBN010000048">
    <property type="protein sequence ID" value="KAK8993671.1"/>
    <property type="molecule type" value="Genomic_DNA"/>
</dbReference>
<accession>A0ABR2PZ08</accession>
<evidence type="ECO:0000313" key="2">
    <source>
        <dbReference type="Proteomes" id="UP001396334"/>
    </source>
</evidence>
<protein>
    <recommendedName>
        <fullName evidence="3">PPM-type phosphatase domain-containing protein</fullName>
    </recommendedName>
</protein>